<dbReference type="Pfam" id="PF01734">
    <property type="entry name" value="Patatin"/>
    <property type="match status" value="1"/>
</dbReference>
<sequence>MVNALVLGAGGITGIAWQLGVLVGLRAEGVDLTTADLFVGTSAGAVTGALVAGGHTPEEAARIEARLGADDPPFRPDWARGAQAFALLNDATLDAGAIRAAVGGLALAADVVGEEEYVASLARRIPTTDWPSRLRVTAVNATTGEPVVWDAGSRVPLQRAVAASCAVPCVFPPVTVNGGRFMDGGVRSGVNADLAHGAARVVILAPLAPVRTRAVPEEEIAALRATARVTLVAPDAPTLRALGPNVLDPSRWEPAVAAGTAQGARLAASVASTWAS</sequence>
<dbReference type="InterPro" id="IPR050301">
    <property type="entry name" value="NTE"/>
</dbReference>
<gene>
    <name evidence="6" type="ORF">Val02_36230</name>
</gene>
<dbReference type="Proteomes" id="UP000619260">
    <property type="component" value="Unassembled WGS sequence"/>
</dbReference>
<evidence type="ECO:0000256" key="4">
    <source>
        <dbReference type="PROSITE-ProRule" id="PRU01161"/>
    </source>
</evidence>
<evidence type="ECO:0000313" key="7">
    <source>
        <dbReference type="Proteomes" id="UP000619260"/>
    </source>
</evidence>
<evidence type="ECO:0000256" key="3">
    <source>
        <dbReference type="ARBA" id="ARBA00023098"/>
    </source>
</evidence>
<protein>
    <submittedName>
        <fullName evidence="6">Patatin</fullName>
    </submittedName>
</protein>
<dbReference type="AlphaFoldDB" id="A0A8J4DRX5"/>
<feature type="domain" description="PNPLA" evidence="5">
    <location>
        <begin position="6"/>
        <end position="196"/>
    </location>
</feature>
<dbReference type="Gene3D" id="3.40.1090.10">
    <property type="entry name" value="Cytosolic phospholipase A2 catalytic domain"/>
    <property type="match status" value="2"/>
</dbReference>
<keyword evidence="2 4" id="KW-0442">Lipid degradation</keyword>
<keyword evidence="1 4" id="KW-0378">Hydrolase</keyword>
<keyword evidence="7" id="KW-1185">Reference proteome</keyword>
<dbReference type="GO" id="GO:0016042">
    <property type="term" value="P:lipid catabolic process"/>
    <property type="evidence" value="ECO:0007669"/>
    <property type="project" value="UniProtKB-UniRule"/>
</dbReference>
<proteinExistence type="predicted"/>
<evidence type="ECO:0000256" key="2">
    <source>
        <dbReference type="ARBA" id="ARBA00022963"/>
    </source>
</evidence>
<feature type="short sequence motif" description="DGA/G" evidence="4">
    <location>
        <begin position="183"/>
        <end position="185"/>
    </location>
</feature>
<dbReference type="PANTHER" id="PTHR14226:SF57">
    <property type="entry name" value="BLR7027 PROTEIN"/>
    <property type="match status" value="1"/>
</dbReference>
<dbReference type="PROSITE" id="PS51635">
    <property type="entry name" value="PNPLA"/>
    <property type="match status" value="1"/>
</dbReference>
<keyword evidence="3 4" id="KW-0443">Lipid metabolism</keyword>
<reference evidence="6" key="1">
    <citation type="submission" date="2021-01" db="EMBL/GenBank/DDBJ databases">
        <title>Whole genome shotgun sequence of Virgisporangium aliadipatigenens NBRC 105644.</title>
        <authorList>
            <person name="Komaki H."/>
            <person name="Tamura T."/>
        </authorList>
    </citation>
    <scope>NUCLEOTIDE SEQUENCE</scope>
    <source>
        <strain evidence="6">NBRC 105644</strain>
    </source>
</reference>
<dbReference type="RefSeq" id="WP_203900255.1">
    <property type="nucleotide sequence ID" value="NZ_BOPF01000012.1"/>
</dbReference>
<feature type="active site" description="Nucleophile" evidence="4">
    <location>
        <position position="42"/>
    </location>
</feature>
<comment type="caution">
    <text evidence="6">The sequence shown here is derived from an EMBL/GenBank/DDBJ whole genome shotgun (WGS) entry which is preliminary data.</text>
</comment>
<evidence type="ECO:0000256" key="1">
    <source>
        <dbReference type="ARBA" id="ARBA00022801"/>
    </source>
</evidence>
<evidence type="ECO:0000259" key="5">
    <source>
        <dbReference type="PROSITE" id="PS51635"/>
    </source>
</evidence>
<dbReference type="PANTHER" id="PTHR14226">
    <property type="entry name" value="NEUROPATHY TARGET ESTERASE/SWISS CHEESE D.MELANOGASTER"/>
    <property type="match status" value="1"/>
</dbReference>
<feature type="active site" description="Proton acceptor" evidence="4">
    <location>
        <position position="183"/>
    </location>
</feature>
<dbReference type="InterPro" id="IPR016035">
    <property type="entry name" value="Acyl_Trfase/lysoPLipase"/>
</dbReference>
<organism evidence="6 7">
    <name type="scientific">Virgisporangium aliadipatigenens</name>
    <dbReference type="NCBI Taxonomy" id="741659"/>
    <lineage>
        <taxon>Bacteria</taxon>
        <taxon>Bacillati</taxon>
        <taxon>Actinomycetota</taxon>
        <taxon>Actinomycetes</taxon>
        <taxon>Micromonosporales</taxon>
        <taxon>Micromonosporaceae</taxon>
        <taxon>Virgisporangium</taxon>
    </lineage>
</organism>
<feature type="short sequence motif" description="GXSXG" evidence="4">
    <location>
        <begin position="40"/>
        <end position="44"/>
    </location>
</feature>
<dbReference type="GO" id="GO:0016787">
    <property type="term" value="F:hydrolase activity"/>
    <property type="evidence" value="ECO:0007669"/>
    <property type="project" value="UniProtKB-UniRule"/>
</dbReference>
<evidence type="ECO:0000313" key="6">
    <source>
        <dbReference type="EMBL" id="GIJ46737.1"/>
    </source>
</evidence>
<dbReference type="EMBL" id="BOPF01000012">
    <property type="protein sequence ID" value="GIJ46737.1"/>
    <property type="molecule type" value="Genomic_DNA"/>
</dbReference>
<dbReference type="InterPro" id="IPR002641">
    <property type="entry name" value="PNPLA_dom"/>
</dbReference>
<name>A0A8J4DRX5_9ACTN</name>
<comment type="caution">
    <text evidence="4">Lacks conserved residue(s) required for the propagation of feature annotation.</text>
</comment>
<accession>A0A8J4DRX5</accession>
<dbReference type="SUPFAM" id="SSF52151">
    <property type="entry name" value="FabD/lysophospholipase-like"/>
    <property type="match status" value="1"/>
</dbReference>